<dbReference type="OrthoDB" id="162102at2"/>
<comment type="subcellular location">
    <subcellularLocation>
        <location evidence="1">Membrane</location>
        <topology evidence="1">Multi-pass membrane protein</topology>
    </subcellularLocation>
</comment>
<feature type="transmembrane region" description="Helical" evidence="5">
    <location>
        <begin position="149"/>
        <end position="168"/>
    </location>
</feature>
<keyword evidence="4 5" id="KW-0472">Membrane</keyword>
<organism evidence="6 7">
    <name type="scientific">Anaerolinea thermophila (strain DSM 14523 / JCM 11388 / NBRC 100420 / UNI-1)</name>
    <dbReference type="NCBI Taxonomy" id="926569"/>
    <lineage>
        <taxon>Bacteria</taxon>
        <taxon>Bacillati</taxon>
        <taxon>Chloroflexota</taxon>
        <taxon>Anaerolineae</taxon>
        <taxon>Anaerolineales</taxon>
        <taxon>Anaerolineaceae</taxon>
        <taxon>Anaerolinea</taxon>
    </lineage>
</organism>
<dbReference type="Proteomes" id="UP000008922">
    <property type="component" value="Chromosome"/>
</dbReference>
<evidence type="ECO:0000256" key="5">
    <source>
        <dbReference type="SAM" id="Phobius"/>
    </source>
</evidence>
<reference evidence="6 7" key="1">
    <citation type="submission" date="2010-12" db="EMBL/GenBank/DDBJ databases">
        <title>Whole genome sequence of Anaerolinea thermophila UNI-1.</title>
        <authorList>
            <person name="Narita-Yamada S."/>
            <person name="Kishi E."/>
            <person name="Watanabe Y."/>
            <person name="Takasaki K."/>
            <person name="Ankai A."/>
            <person name="Oguchi A."/>
            <person name="Fukui S."/>
            <person name="Takahashi M."/>
            <person name="Yashiro I."/>
            <person name="Hosoyama A."/>
            <person name="Sekiguchi Y."/>
            <person name="Hanada S."/>
            <person name="Fujita N."/>
        </authorList>
    </citation>
    <scope>NUCLEOTIDE SEQUENCE [LARGE SCALE GENOMIC DNA]</scope>
    <source>
        <strain evidence="7">DSM 14523 / JCM 11388 / NBRC 100420 / UNI-1</strain>
    </source>
</reference>
<dbReference type="GO" id="GO:0016020">
    <property type="term" value="C:membrane"/>
    <property type="evidence" value="ECO:0007669"/>
    <property type="project" value="UniProtKB-SubCell"/>
</dbReference>
<evidence type="ECO:0000256" key="2">
    <source>
        <dbReference type="ARBA" id="ARBA00022692"/>
    </source>
</evidence>
<dbReference type="GO" id="GO:0016765">
    <property type="term" value="F:transferase activity, transferring alkyl or aryl (other than methyl) groups"/>
    <property type="evidence" value="ECO:0007669"/>
    <property type="project" value="InterPro"/>
</dbReference>
<feature type="transmembrane region" description="Helical" evidence="5">
    <location>
        <begin position="118"/>
        <end position="137"/>
    </location>
</feature>
<dbReference type="RefSeq" id="WP_013558852.1">
    <property type="nucleotide sequence ID" value="NC_014960.1"/>
</dbReference>
<gene>
    <name evidence="6" type="ordered locus">ANT_04220</name>
</gene>
<dbReference type="STRING" id="926569.ANT_04220"/>
<dbReference type="KEGG" id="atm:ANT_04220"/>
<feature type="transmembrane region" description="Helical" evidence="5">
    <location>
        <begin position="92"/>
        <end position="112"/>
    </location>
</feature>
<keyword evidence="2 5" id="KW-0812">Transmembrane</keyword>
<name>E8N0R1_ANATU</name>
<sequence length="299" mass="32796">MEPAETSTLSQHVLRIARPWALGFSLLTYALGGGVAHYLGVTIEWGRFLGGQLLVFILLLCGFFLFETFELPLESAVPAPGEKPRRLSRIQALRISVILLTGGAALTALWIAQGVLNTVAFLVLGISVLVMLALSVPPLRLANSAYRDLLWGILFVYLIPAFAFALQSGELHTLLGFITLPLIFLYLASSLALSLEHYASDLKQGRRNMLNRLGWERAVGVHHYLVLVGFLLFPLGSLMGIPRSLLFPGLLGLPVGLFQIWQLMRIAGGAPPRWRLLMITAAATLVVTLYDLNLALWTD</sequence>
<keyword evidence="3 5" id="KW-1133">Transmembrane helix</keyword>
<evidence type="ECO:0000256" key="4">
    <source>
        <dbReference type="ARBA" id="ARBA00023136"/>
    </source>
</evidence>
<feature type="transmembrane region" description="Helical" evidence="5">
    <location>
        <begin position="20"/>
        <end position="39"/>
    </location>
</feature>
<keyword evidence="7" id="KW-1185">Reference proteome</keyword>
<feature type="transmembrane region" description="Helical" evidence="5">
    <location>
        <begin position="219"/>
        <end position="239"/>
    </location>
</feature>
<dbReference type="Pfam" id="PF01040">
    <property type="entry name" value="UbiA"/>
    <property type="match status" value="1"/>
</dbReference>
<feature type="transmembrane region" description="Helical" evidence="5">
    <location>
        <begin position="276"/>
        <end position="297"/>
    </location>
</feature>
<feature type="transmembrane region" description="Helical" evidence="5">
    <location>
        <begin position="245"/>
        <end position="264"/>
    </location>
</feature>
<evidence type="ECO:0000313" key="7">
    <source>
        <dbReference type="Proteomes" id="UP000008922"/>
    </source>
</evidence>
<dbReference type="InParanoid" id="E8N0R1"/>
<dbReference type="HOGENOM" id="CLU_929525_0_0_0"/>
<dbReference type="eggNOG" id="COG1575">
    <property type="taxonomic scope" value="Bacteria"/>
</dbReference>
<evidence type="ECO:0000256" key="3">
    <source>
        <dbReference type="ARBA" id="ARBA00022989"/>
    </source>
</evidence>
<dbReference type="AlphaFoldDB" id="E8N0R1"/>
<dbReference type="EMBL" id="AP012029">
    <property type="protein sequence ID" value="BAJ62456.1"/>
    <property type="molecule type" value="Genomic_DNA"/>
</dbReference>
<proteinExistence type="predicted"/>
<dbReference type="InterPro" id="IPR000537">
    <property type="entry name" value="UbiA_prenyltransferase"/>
</dbReference>
<accession>E8N0R1</accession>
<feature type="transmembrane region" description="Helical" evidence="5">
    <location>
        <begin position="174"/>
        <end position="198"/>
    </location>
</feature>
<feature type="transmembrane region" description="Helical" evidence="5">
    <location>
        <begin position="45"/>
        <end position="66"/>
    </location>
</feature>
<evidence type="ECO:0000256" key="1">
    <source>
        <dbReference type="ARBA" id="ARBA00004141"/>
    </source>
</evidence>
<evidence type="ECO:0000313" key="6">
    <source>
        <dbReference type="EMBL" id="BAJ62456.1"/>
    </source>
</evidence>
<protein>
    <submittedName>
        <fullName evidence="6">Hypothetical membrane protein</fullName>
    </submittedName>
</protein>